<gene>
    <name evidence="2" type="ORF">PPG34_03435</name>
</gene>
<evidence type="ECO:0000256" key="1">
    <source>
        <dbReference type="SAM" id="Coils"/>
    </source>
</evidence>
<dbReference type="RefSeq" id="WP_313831740.1">
    <property type="nucleotide sequence ID" value="NZ_JAQOUE010000001.1"/>
</dbReference>
<proteinExistence type="predicted"/>
<name>A0ABU3K4S4_9BACT</name>
<dbReference type="Proteomes" id="UP001250932">
    <property type="component" value="Unassembled WGS sequence"/>
</dbReference>
<reference evidence="2 3" key="1">
    <citation type="journal article" date="2023" name="ISME J.">
        <title>Cultivation and genomic characterization of novel and ubiquitous marine nitrite-oxidizing bacteria from the Nitrospirales.</title>
        <authorList>
            <person name="Mueller A.J."/>
            <person name="Daebeler A."/>
            <person name="Herbold C.W."/>
            <person name="Kirkegaard R.H."/>
            <person name="Daims H."/>
        </authorList>
    </citation>
    <scope>NUCLEOTIDE SEQUENCE [LARGE SCALE GENOMIC DNA]</scope>
    <source>
        <strain evidence="2 3">EB</strain>
    </source>
</reference>
<protein>
    <submittedName>
        <fullName evidence="2">Uncharacterized protein</fullName>
    </submittedName>
</protein>
<evidence type="ECO:0000313" key="2">
    <source>
        <dbReference type="EMBL" id="MDT7041386.1"/>
    </source>
</evidence>
<feature type="coiled-coil region" evidence="1">
    <location>
        <begin position="7"/>
        <end position="38"/>
    </location>
</feature>
<evidence type="ECO:0000313" key="3">
    <source>
        <dbReference type="Proteomes" id="UP001250932"/>
    </source>
</evidence>
<keyword evidence="3" id="KW-1185">Reference proteome</keyword>
<organism evidence="2 3">
    <name type="scientific">Candidatus Nitronereus thalassa</name>
    <dbReference type="NCBI Taxonomy" id="3020898"/>
    <lineage>
        <taxon>Bacteria</taxon>
        <taxon>Pseudomonadati</taxon>
        <taxon>Nitrospirota</taxon>
        <taxon>Nitrospiria</taxon>
        <taxon>Nitrospirales</taxon>
        <taxon>Nitrospiraceae</taxon>
        <taxon>Candidatus Nitronereus</taxon>
    </lineage>
</organism>
<sequence>MATPEARKEKIAEAKDLIKELADKKATSQARTEELSRDINFLEAVPFFEEMLDIVKQLNQRSIERLALTQINQIISACTSLKNLI</sequence>
<dbReference type="EMBL" id="JAQOUE010000001">
    <property type="protein sequence ID" value="MDT7041386.1"/>
    <property type="molecule type" value="Genomic_DNA"/>
</dbReference>
<accession>A0ABU3K4S4</accession>
<keyword evidence="1" id="KW-0175">Coiled coil</keyword>
<comment type="caution">
    <text evidence="2">The sequence shown here is derived from an EMBL/GenBank/DDBJ whole genome shotgun (WGS) entry which is preliminary data.</text>
</comment>